<dbReference type="SUPFAM" id="SSF46689">
    <property type="entry name" value="Homeodomain-like"/>
    <property type="match status" value="1"/>
</dbReference>
<dbReference type="RefSeq" id="WP_142874610.1">
    <property type="nucleotide sequence ID" value="NZ_CP045503.2"/>
</dbReference>
<keyword evidence="3" id="KW-1185">Reference proteome</keyword>
<dbReference type="InterPro" id="IPR052411">
    <property type="entry name" value="c-mor_Regulatory_Protein"/>
</dbReference>
<dbReference type="Proteomes" id="UP000316416">
    <property type="component" value="Chromosome"/>
</dbReference>
<dbReference type="PANTHER" id="PTHR37812:SF1">
    <property type="entry name" value="MU-LIKE PROPHAGE FLUMU PROTEIN C"/>
    <property type="match status" value="1"/>
</dbReference>
<protein>
    <recommendedName>
        <fullName evidence="1">Mor transcription activator domain-containing protein</fullName>
    </recommendedName>
</protein>
<sequence length="112" mass="12816">MSQSERSAAFLVDMLIHTETMLTEFGIEKDKAAEMAQNIVDQLRQTYGGEQFYFPRGDSLDVTLSHHKIYAKFRGHNHVQLSKEFDVSVTHIYRVVKAIQSAEAARRQPGLF</sequence>
<proteinExistence type="predicted"/>
<organism evidence="2 3">
    <name type="scientific">Shewanella eurypsychrophilus</name>
    <dbReference type="NCBI Taxonomy" id="2593656"/>
    <lineage>
        <taxon>Bacteria</taxon>
        <taxon>Pseudomonadati</taxon>
        <taxon>Pseudomonadota</taxon>
        <taxon>Gammaproteobacteria</taxon>
        <taxon>Alteromonadales</taxon>
        <taxon>Shewanellaceae</taxon>
        <taxon>Shewanella</taxon>
    </lineage>
</organism>
<gene>
    <name evidence="2" type="ORF">FM038_017375</name>
</gene>
<dbReference type="PANTHER" id="PTHR37812">
    <property type="entry name" value="MU-LIKE PROPHAGE FLUMU PROTEIN C"/>
    <property type="match status" value="1"/>
</dbReference>
<dbReference type="EMBL" id="CP045503">
    <property type="protein sequence ID" value="QPG58991.1"/>
    <property type="molecule type" value="Genomic_DNA"/>
</dbReference>
<dbReference type="InterPro" id="IPR014875">
    <property type="entry name" value="Mor_transcription_activator"/>
</dbReference>
<dbReference type="Pfam" id="PF08765">
    <property type="entry name" value="Mor"/>
    <property type="match status" value="1"/>
</dbReference>
<accession>A0ABX6V8Y4</accession>
<dbReference type="InterPro" id="IPR009057">
    <property type="entry name" value="Homeodomain-like_sf"/>
</dbReference>
<evidence type="ECO:0000313" key="2">
    <source>
        <dbReference type="EMBL" id="QPG58991.1"/>
    </source>
</evidence>
<evidence type="ECO:0000259" key="1">
    <source>
        <dbReference type="Pfam" id="PF08765"/>
    </source>
</evidence>
<evidence type="ECO:0000313" key="3">
    <source>
        <dbReference type="Proteomes" id="UP000316416"/>
    </source>
</evidence>
<dbReference type="Gene3D" id="1.10.10.60">
    <property type="entry name" value="Homeodomain-like"/>
    <property type="match status" value="1"/>
</dbReference>
<name>A0ABX6V8Y4_9GAMM</name>
<feature type="domain" description="Mor transcription activator" evidence="1">
    <location>
        <begin position="8"/>
        <end position="111"/>
    </location>
</feature>
<reference evidence="2" key="1">
    <citation type="submission" date="2021-07" db="EMBL/GenBank/DDBJ databases">
        <title>Shewanella sp. YLB-07 whole genome sequence.</title>
        <authorList>
            <person name="Yu L."/>
        </authorList>
    </citation>
    <scope>NUCLEOTIDE SEQUENCE</scope>
    <source>
        <strain evidence="2">YLB-08</strain>
    </source>
</reference>